<keyword evidence="5 7" id="KW-1133">Transmembrane helix</keyword>
<feature type="transmembrane region" description="Helical" evidence="7">
    <location>
        <begin position="71"/>
        <end position="100"/>
    </location>
</feature>
<evidence type="ECO:0000256" key="2">
    <source>
        <dbReference type="ARBA" id="ARBA00022448"/>
    </source>
</evidence>
<feature type="transmembrane region" description="Helical" evidence="7">
    <location>
        <begin position="42"/>
        <end position="65"/>
    </location>
</feature>
<name>A0ABY9T8K9_BREBE</name>
<feature type="transmembrane region" description="Helical" evidence="7">
    <location>
        <begin position="136"/>
        <end position="156"/>
    </location>
</feature>
<proteinExistence type="predicted"/>
<evidence type="ECO:0000256" key="1">
    <source>
        <dbReference type="ARBA" id="ARBA00004651"/>
    </source>
</evidence>
<keyword evidence="10" id="KW-1185">Reference proteome</keyword>
<reference evidence="9 10" key="1">
    <citation type="submission" date="2023-09" db="EMBL/GenBank/DDBJ databases">
        <title>Complete Genome and Methylome dissection of Bacillus brevis NEB573 original source of BbsI restriction endonuclease.</title>
        <authorList>
            <person name="Fomenkov A."/>
            <person name="Roberts R.D."/>
        </authorList>
    </citation>
    <scope>NUCLEOTIDE SEQUENCE [LARGE SCALE GENOMIC DNA]</scope>
    <source>
        <strain evidence="9 10">NEB573</strain>
    </source>
</reference>
<feature type="transmembrane region" description="Helical" evidence="7">
    <location>
        <begin position="210"/>
        <end position="228"/>
    </location>
</feature>
<dbReference type="Proteomes" id="UP001256827">
    <property type="component" value="Chromosome"/>
</dbReference>
<dbReference type="PANTHER" id="PTHR43414">
    <property type="entry name" value="MULTIDRUG RESISTANCE PROTEIN MDTG"/>
    <property type="match status" value="1"/>
</dbReference>
<accession>A0ABY9T8K9</accession>
<dbReference type="InterPro" id="IPR011701">
    <property type="entry name" value="MFS"/>
</dbReference>
<evidence type="ECO:0000313" key="9">
    <source>
        <dbReference type="EMBL" id="WNC16420.1"/>
    </source>
</evidence>
<dbReference type="SUPFAM" id="SSF103473">
    <property type="entry name" value="MFS general substrate transporter"/>
    <property type="match status" value="1"/>
</dbReference>
<evidence type="ECO:0000256" key="5">
    <source>
        <dbReference type="ARBA" id="ARBA00022989"/>
    </source>
</evidence>
<dbReference type="Gene3D" id="1.20.1250.20">
    <property type="entry name" value="MFS general substrate transporter like domains"/>
    <property type="match status" value="1"/>
</dbReference>
<dbReference type="Pfam" id="PF07690">
    <property type="entry name" value="MFS_1"/>
    <property type="match status" value="1"/>
</dbReference>
<dbReference type="PROSITE" id="PS50850">
    <property type="entry name" value="MFS"/>
    <property type="match status" value="1"/>
</dbReference>
<feature type="transmembrane region" description="Helical" evidence="7">
    <location>
        <begin position="367"/>
        <end position="386"/>
    </location>
</feature>
<sequence>MNWRPVVWSLVAGTFLSRIGTYMTMPFLAIYLHQVAGMEAGWVGTVIGVSFLVGMFSSFLGGVWSDRFGRYPIMLISLLGWSATFVGFAMVQTWLGFFLVSACNGFFRNLFEPTSKALIGDIAPPEKLMHVFRARYLAINAGAALGPLAGVYLGSAHTTGPFWVTAGICLSYLLLLVVVSIRFPATAVWTKSRQSVTFRKAWQAAAIDRAFRSYLLGSSFVYAAYAQMESTLAQYMANAPGITDGIQLYSWLVLTNTIAVLSLQAPVMRLFRRKPPIAALQWGALLLGAGLFGFGAFPSWIGLVLSMVVFTVGELLCFVMGEIVVQELAPSELRGTYFGASGLAFIGQGVGPWLGGFLLETLGFSRGLLVFALLMLTAWCAVPLFMRAQIWQQQSQKAGL</sequence>
<evidence type="ECO:0000259" key="8">
    <source>
        <dbReference type="PROSITE" id="PS50850"/>
    </source>
</evidence>
<comment type="subcellular location">
    <subcellularLocation>
        <location evidence="1">Cell membrane</location>
        <topology evidence="1">Multi-pass membrane protein</topology>
    </subcellularLocation>
</comment>
<organism evidence="9 10">
    <name type="scientific">Brevibacillus brevis</name>
    <name type="common">Bacillus brevis</name>
    <dbReference type="NCBI Taxonomy" id="1393"/>
    <lineage>
        <taxon>Bacteria</taxon>
        <taxon>Bacillati</taxon>
        <taxon>Bacillota</taxon>
        <taxon>Bacilli</taxon>
        <taxon>Bacillales</taxon>
        <taxon>Paenibacillaceae</taxon>
        <taxon>Brevibacillus</taxon>
    </lineage>
</organism>
<dbReference type="PANTHER" id="PTHR43414:SF1">
    <property type="entry name" value="PEPTIDE PERMEASE"/>
    <property type="match status" value="1"/>
</dbReference>
<feature type="domain" description="Major facilitator superfamily (MFS) profile" evidence="8">
    <location>
        <begin position="6"/>
        <end position="390"/>
    </location>
</feature>
<keyword evidence="2" id="KW-0813">Transport</keyword>
<evidence type="ECO:0000256" key="7">
    <source>
        <dbReference type="SAM" id="Phobius"/>
    </source>
</evidence>
<dbReference type="InterPro" id="IPR020846">
    <property type="entry name" value="MFS_dom"/>
</dbReference>
<feature type="transmembrane region" description="Helical" evidence="7">
    <location>
        <begin position="303"/>
        <end position="325"/>
    </location>
</feature>
<dbReference type="RefSeq" id="WP_310771068.1">
    <property type="nucleotide sequence ID" value="NZ_CP134050.1"/>
</dbReference>
<feature type="transmembrane region" description="Helical" evidence="7">
    <location>
        <begin position="337"/>
        <end position="355"/>
    </location>
</feature>
<feature type="transmembrane region" description="Helical" evidence="7">
    <location>
        <begin position="248"/>
        <end position="267"/>
    </location>
</feature>
<evidence type="ECO:0000256" key="4">
    <source>
        <dbReference type="ARBA" id="ARBA00022692"/>
    </source>
</evidence>
<keyword evidence="6 7" id="KW-0472">Membrane</keyword>
<feature type="transmembrane region" description="Helical" evidence="7">
    <location>
        <begin position="6"/>
        <end position="30"/>
    </location>
</feature>
<protein>
    <submittedName>
        <fullName evidence="9">MFS transporter</fullName>
    </submittedName>
</protein>
<keyword evidence="4 7" id="KW-0812">Transmembrane</keyword>
<evidence type="ECO:0000256" key="6">
    <source>
        <dbReference type="ARBA" id="ARBA00023136"/>
    </source>
</evidence>
<dbReference type="CDD" id="cd17329">
    <property type="entry name" value="MFS_MdtH_MDR_like"/>
    <property type="match status" value="1"/>
</dbReference>
<gene>
    <name evidence="9" type="ORF">RGB73_08920</name>
</gene>
<keyword evidence="3" id="KW-1003">Cell membrane</keyword>
<feature type="transmembrane region" description="Helical" evidence="7">
    <location>
        <begin position="279"/>
        <end position="297"/>
    </location>
</feature>
<evidence type="ECO:0000313" key="10">
    <source>
        <dbReference type="Proteomes" id="UP001256827"/>
    </source>
</evidence>
<dbReference type="InterPro" id="IPR036259">
    <property type="entry name" value="MFS_trans_sf"/>
</dbReference>
<evidence type="ECO:0000256" key="3">
    <source>
        <dbReference type="ARBA" id="ARBA00022475"/>
    </source>
</evidence>
<dbReference type="EMBL" id="CP134050">
    <property type="protein sequence ID" value="WNC16420.1"/>
    <property type="molecule type" value="Genomic_DNA"/>
</dbReference>
<feature type="transmembrane region" description="Helical" evidence="7">
    <location>
        <begin position="162"/>
        <end position="189"/>
    </location>
</feature>